<accession>A0A139HM88</accession>
<feature type="compositionally biased region" description="Low complexity" evidence="1">
    <location>
        <begin position="714"/>
        <end position="727"/>
    </location>
</feature>
<feature type="compositionally biased region" description="Polar residues" evidence="1">
    <location>
        <begin position="168"/>
        <end position="182"/>
    </location>
</feature>
<feature type="compositionally biased region" description="Basic and acidic residues" evidence="1">
    <location>
        <begin position="296"/>
        <end position="311"/>
    </location>
</feature>
<dbReference type="CDD" id="cd14291">
    <property type="entry name" value="UBA1_NUB1_like"/>
    <property type="match status" value="1"/>
</dbReference>
<protein>
    <recommendedName>
        <fullName evidence="2">UBA domain-containing protein</fullName>
    </recommendedName>
</protein>
<comment type="caution">
    <text evidence="3">The sequence shown here is derived from an EMBL/GenBank/DDBJ whole genome shotgun (WGS) entry which is preliminary data.</text>
</comment>
<dbReference type="FunFam" id="1.10.287.110:FF:000002">
    <property type="entry name" value="putative tyrosine-protein phosphatase auxilin isoform X2"/>
    <property type="match status" value="1"/>
</dbReference>
<name>A0A139HM88_9PEZI</name>
<gene>
    <name evidence="3" type="ORF">AC578_1567</name>
</gene>
<dbReference type="EMBL" id="LFZN01000030">
    <property type="protein sequence ID" value="KXT03469.1"/>
    <property type="molecule type" value="Genomic_DNA"/>
</dbReference>
<feature type="region of interest" description="Disordered" evidence="1">
    <location>
        <begin position="714"/>
        <end position="746"/>
    </location>
</feature>
<dbReference type="SMART" id="SM00165">
    <property type="entry name" value="UBA"/>
    <property type="match status" value="1"/>
</dbReference>
<dbReference type="Gene3D" id="1.10.8.10">
    <property type="entry name" value="DNA helicase RuvA subunit, C-terminal domain"/>
    <property type="match status" value="1"/>
</dbReference>
<feature type="compositionally biased region" description="Basic and acidic residues" evidence="1">
    <location>
        <begin position="345"/>
        <end position="359"/>
    </location>
</feature>
<dbReference type="SUPFAM" id="SSF46934">
    <property type="entry name" value="UBA-like"/>
    <property type="match status" value="1"/>
</dbReference>
<dbReference type="PANTHER" id="PTHR23172:SF19">
    <property type="entry name" value="J DOMAIN-CONTAINING PROTEIN"/>
    <property type="match status" value="1"/>
</dbReference>
<dbReference type="FunFam" id="1.25.40.10:FF:000354">
    <property type="entry name" value="UBA domain-containing protein 7"/>
    <property type="match status" value="1"/>
</dbReference>
<dbReference type="GO" id="GO:0072318">
    <property type="term" value="P:clathrin coat disassembly"/>
    <property type="evidence" value="ECO:0007669"/>
    <property type="project" value="TreeGrafter"/>
</dbReference>
<dbReference type="PANTHER" id="PTHR23172">
    <property type="entry name" value="AUXILIN/CYCLIN G-ASSOCIATED KINASE-RELATED"/>
    <property type="match status" value="1"/>
</dbReference>
<dbReference type="SUPFAM" id="SSF46565">
    <property type="entry name" value="Chaperone J-domain"/>
    <property type="match status" value="1"/>
</dbReference>
<organism evidence="3 4">
    <name type="scientific">Pseudocercospora eumusae</name>
    <dbReference type="NCBI Taxonomy" id="321146"/>
    <lineage>
        <taxon>Eukaryota</taxon>
        <taxon>Fungi</taxon>
        <taxon>Dikarya</taxon>
        <taxon>Ascomycota</taxon>
        <taxon>Pezizomycotina</taxon>
        <taxon>Dothideomycetes</taxon>
        <taxon>Dothideomycetidae</taxon>
        <taxon>Mycosphaerellales</taxon>
        <taxon>Mycosphaerellaceae</taxon>
        <taxon>Pseudocercospora</taxon>
    </lineage>
</organism>
<feature type="region of interest" description="Disordered" evidence="1">
    <location>
        <begin position="286"/>
        <end position="578"/>
    </location>
</feature>
<evidence type="ECO:0000256" key="1">
    <source>
        <dbReference type="SAM" id="MobiDB-lite"/>
    </source>
</evidence>
<sequence>MDDLLGEDWQKPVKPNASTNPPLNQNTFAFNYTTLRASPALPTSGTASPQSLSRPSSTLNGSAKPAGGDAFGNLLSNKSQKAVGGNVSIQERQRQLMEEKRRQQEQQASMWDTLGSGRGTPEIRGPSPAASQGPREEAEDDIMAAFNKDAPVDKASHFPPPPSAHASGRSTPAFQQTSIPVSTNNDTFNDDDDPFGLSALPSKTNGHVPVAATNGDDDDILGDLGRPVAERPAEKEAPRSTPQPEQPPVSADEPRDRALAELVDMGFPVDNAKIALAESGGDPQAAVGWLLQQAHQESKRKARDEANERRPSPSNANRSPQRRAQEGEVVPTWMRQESRPSSAARRQDSRSPARGEKDAAQMAQEYGTKFLKGASSLWKASQKQMAKTVAEFQQDRDPSQPRWMQEAASESRPSSQQRQRERAAAAREVDTTNEAALLDAPRERSQKSSRPLAAERQTPHPAEPLPHRPAQQPRFMQQAVPSQDKRPLSKLSRQEVEDQSAQAYVSPARRKKQAPKPEPEVDLFSPAPPTTTPAPAAQARPSAPPTPSPTPVRPKATPRTIPSVSPSALSASANHRRAGGEAFKRGDYASAHEAYGAALTPLPATHPIMIVVLSNRSLTALKTGDAKMAVSDADRALELIGASQGVGETIDLGGAEGNKDMREFYGKALMRKAEALEHMEKWTDAAGVWKTAISSGVGGAVSLRGRDRCEKAAAPKPVAKLATAKPAQTASSKAPPAKNLGNSLQRPALSTAKSAEAVKKLRAANAAAEKADDEKFALSDQVEAKLTAWKGGKADNLRALLQSLDAVLWESAGWKKVGMSDLVLPNKVKIIYMKAIAKVHPDKIAQDATTEQRMISAAVFSTLNEAWDKFKKDNNL</sequence>
<evidence type="ECO:0000313" key="3">
    <source>
        <dbReference type="EMBL" id="KXT03469.1"/>
    </source>
</evidence>
<dbReference type="Gene3D" id="1.25.40.10">
    <property type="entry name" value="Tetratricopeptide repeat domain"/>
    <property type="match status" value="1"/>
</dbReference>
<dbReference type="Proteomes" id="UP000070133">
    <property type="component" value="Unassembled WGS sequence"/>
</dbReference>
<feature type="compositionally biased region" description="Polar residues" evidence="1">
    <location>
        <begin position="16"/>
        <end position="61"/>
    </location>
</feature>
<dbReference type="GO" id="GO:0005737">
    <property type="term" value="C:cytoplasm"/>
    <property type="evidence" value="ECO:0007669"/>
    <property type="project" value="TreeGrafter"/>
</dbReference>
<feature type="compositionally biased region" description="Low complexity" evidence="1">
    <location>
        <begin position="562"/>
        <end position="573"/>
    </location>
</feature>
<dbReference type="InterPro" id="IPR011990">
    <property type="entry name" value="TPR-like_helical_dom_sf"/>
</dbReference>
<proteinExistence type="predicted"/>
<dbReference type="STRING" id="321146.A0A139HM88"/>
<dbReference type="AlphaFoldDB" id="A0A139HM88"/>
<feature type="domain" description="UBA" evidence="2">
    <location>
        <begin position="250"/>
        <end position="293"/>
    </location>
</feature>
<dbReference type="GO" id="GO:0031982">
    <property type="term" value="C:vesicle"/>
    <property type="evidence" value="ECO:0007669"/>
    <property type="project" value="TreeGrafter"/>
</dbReference>
<dbReference type="OrthoDB" id="1717591at2759"/>
<dbReference type="InterPro" id="IPR009060">
    <property type="entry name" value="UBA-like_sf"/>
</dbReference>
<dbReference type="Pfam" id="PF22562">
    <property type="entry name" value="UBA_7"/>
    <property type="match status" value="1"/>
</dbReference>
<feature type="compositionally biased region" description="Basic and acidic residues" evidence="1">
    <location>
        <begin position="91"/>
        <end position="104"/>
    </location>
</feature>
<evidence type="ECO:0000259" key="2">
    <source>
        <dbReference type="PROSITE" id="PS50030"/>
    </source>
</evidence>
<keyword evidence="4" id="KW-1185">Reference proteome</keyword>
<feature type="compositionally biased region" description="Basic and acidic residues" evidence="1">
    <location>
        <begin position="483"/>
        <end position="496"/>
    </location>
</feature>
<dbReference type="PROSITE" id="PS50030">
    <property type="entry name" value="UBA"/>
    <property type="match status" value="1"/>
</dbReference>
<feature type="compositionally biased region" description="Basic and acidic residues" evidence="1">
    <location>
        <begin position="418"/>
        <end position="430"/>
    </location>
</feature>
<dbReference type="InterPro" id="IPR015940">
    <property type="entry name" value="UBA"/>
</dbReference>
<feature type="compositionally biased region" description="Low complexity" evidence="1">
    <location>
        <begin position="405"/>
        <end position="417"/>
    </location>
</feature>
<dbReference type="InterPro" id="IPR036869">
    <property type="entry name" value="J_dom_sf"/>
</dbReference>
<evidence type="ECO:0000313" key="4">
    <source>
        <dbReference type="Proteomes" id="UP000070133"/>
    </source>
</evidence>
<dbReference type="GO" id="GO:0072583">
    <property type="term" value="P:clathrin-dependent endocytosis"/>
    <property type="evidence" value="ECO:0007669"/>
    <property type="project" value="TreeGrafter"/>
</dbReference>
<reference evidence="3 4" key="1">
    <citation type="submission" date="2015-07" db="EMBL/GenBank/DDBJ databases">
        <title>Comparative genomics of the Sigatoka disease complex on banana suggests a link between parallel evolutionary changes in Pseudocercospora fijiensis and Pseudocercospora eumusae and increased virulence on the banana host.</title>
        <authorList>
            <person name="Chang T.-C."/>
            <person name="Salvucci A."/>
            <person name="Crous P.W."/>
            <person name="Stergiopoulos I."/>
        </authorList>
    </citation>
    <scope>NUCLEOTIDE SEQUENCE [LARGE SCALE GENOMIC DNA]</scope>
    <source>
        <strain evidence="3 4">CBS 114824</strain>
    </source>
</reference>
<dbReference type="GO" id="GO:0030276">
    <property type="term" value="F:clathrin binding"/>
    <property type="evidence" value="ECO:0007669"/>
    <property type="project" value="TreeGrafter"/>
</dbReference>
<dbReference type="SUPFAM" id="SSF48452">
    <property type="entry name" value="TPR-like"/>
    <property type="match status" value="1"/>
</dbReference>
<feature type="region of interest" description="Disordered" evidence="1">
    <location>
        <begin position="1"/>
        <end position="264"/>
    </location>
</feature>
<feature type="compositionally biased region" description="Pro residues" evidence="1">
    <location>
        <begin position="542"/>
        <end position="552"/>
    </location>
</feature>
<dbReference type="Gene3D" id="1.10.287.110">
    <property type="entry name" value="DnaJ domain"/>
    <property type="match status" value="1"/>
</dbReference>
<feature type="compositionally biased region" description="Basic and acidic residues" evidence="1">
    <location>
        <begin position="228"/>
        <end position="238"/>
    </location>
</feature>